<sequence length="718" mass="83156">MGFTELPIALRYRSDSNDFPRDFLIPVLRESRIYKRAVGYFSTSALIELSYGLFEFAKKGGRIQLICSPKLEEDDIDAIRFGYKTREAAMLEALNVSLTEPVDAFEEERLNLVATLVANGTLEIKLAFMEKDTYRNIYHEKIAVFMDGEGNRISYTGSANASANAYCDNFESLYVFCDWRDETNRNYVDISENDFNRMWENETEKIRVVPFPNVIIEKLSKFRRDSIDYQTDKKQFCDKEFVKPRELFRIPEDISLREIQKEAVSNWMDADCRGIFAMCTGSGKSYTALACMVALARKTKEQLAVFIVCPQIHLVGQWEEDEINWGPSPIIAHSQSKNRHWKDDLVRSYKRFRNYGEPFVCITTNDTFSGDAIQQIVIRLKKEQNVLLIIDEAHNFGAKSLSACLPENISSRIALSATIERYRDKKGTQILFEYFGEKCIGYDVEQAIKDGALTRYRYFPVPVYLEPDELHEYQSLTEKLKKFVVEENGELKISKEGELLLFKRSRVLAGARNKPDLLISMMQKYKNEGHILVYCGATSMEDEETGDIERQIDGVTAKIRHELQMTARRFTAEEDLRERQEIKSLFQDGLLQVVTAIKCLDEGVNIPSIRTAFIMASTRNPREFIQRRGRLLRRSPNKDYAEIYDFVTLPRELSCVRPLDYEKDRNIIIGEMARIHEFGKLSDNSAQAEGMINEIMCAYDVYLDIEKEMQKMEEEYDE</sequence>
<dbReference type="GO" id="GO:0004386">
    <property type="term" value="F:helicase activity"/>
    <property type="evidence" value="ECO:0007669"/>
    <property type="project" value="UniProtKB-KW"/>
</dbReference>
<dbReference type="PROSITE" id="PS51192">
    <property type="entry name" value="HELICASE_ATP_BIND_1"/>
    <property type="match status" value="1"/>
</dbReference>
<keyword evidence="2" id="KW-0378">Hydrolase</keyword>
<dbReference type="InterPro" id="IPR050615">
    <property type="entry name" value="ATP-dep_DNA_Helicase"/>
</dbReference>
<evidence type="ECO:0000313" key="7">
    <source>
        <dbReference type="EMBL" id="GAA6269872.1"/>
    </source>
</evidence>
<dbReference type="InterPro" id="IPR027417">
    <property type="entry name" value="P-loop_NTPase"/>
</dbReference>
<dbReference type="PROSITE" id="PS51194">
    <property type="entry name" value="HELICASE_CTER"/>
    <property type="match status" value="1"/>
</dbReference>
<dbReference type="Pfam" id="PF00271">
    <property type="entry name" value="Helicase_C"/>
    <property type="match status" value="1"/>
</dbReference>
<comment type="caution">
    <text evidence="7">The sequence shown here is derived from an EMBL/GenBank/DDBJ whole genome shotgun (WGS) entry which is preliminary data.</text>
</comment>
<reference evidence="7 8" key="1">
    <citation type="submission" date="2024-04" db="EMBL/GenBank/DDBJ databases">
        <title>Defined microbial consortia suppress multidrug-resistant proinflammatory Enterobacteriaceae via ecological control.</title>
        <authorList>
            <person name="Furuichi M."/>
            <person name="Kawaguchi T."/>
            <person name="Pust M."/>
            <person name="Yasuma K."/>
            <person name="Plichta D."/>
            <person name="Hasegawa N."/>
            <person name="Ohya T."/>
            <person name="Bhattarai S."/>
            <person name="Sasajima S."/>
            <person name="Aoto Y."/>
            <person name="Tuganbaev T."/>
            <person name="Yaginuma M."/>
            <person name="Ueda M."/>
            <person name="Okahashi N."/>
            <person name="Amafuji K."/>
            <person name="Kiridooshi Y."/>
            <person name="Sugita K."/>
            <person name="Strazar M."/>
            <person name="Skelly A."/>
            <person name="Suda W."/>
            <person name="Hattori M."/>
            <person name="Nakamoto N."/>
            <person name="Caballero S."/>
            <person name="Norman J."/>
            <person name="Olle B."/>
            <person name="Tanoue T."/>
            <person name="Arita M."/>
            <person name="Bucci V."/>
            <person name="Atarashi K."/>
            <person name="Xavier R."/>
            <person name="Honda K."/>
        </authorList>
    </citation>
    <scope>NUCLEOTIDE SEQUENCE [LARGE SCALE GENOMIC DNA]</scope>
    <source>
        <strain evidence="8">f13</strain>
    </source>
</reference>
<dbReference type="InterPro" id="IPR006935">
    <property type="entry name" value="Helicase/UvrB_N"/>
</dbReference>
<dbReference type="Gene3D" id="3.40.50.300">
    <property type="entry name" value="P-loop containing nucleotide triphosphate hydrolases"/>
    <property type="match status" value="2"/>
</dbReference>
<evidence type="ECO:0000256" key="2">
    <source>
        <dbReference type="ARBA" id="ARBA00022801"/>
    </source>
</evidence>
<dbReference type="Gene3D" id="3.30.870.10">
    <property type="entry name" value="Endonuclease Chain A"/>
    <property type="match status" value="1"/>
</dbReference>
<accession>A0ABQ0B0U2</accession>
<protein>
    <submittedName>
        <fullName evidence="7">DEAD/DEAH box helicase family protein</fullName>
    </submittedName>
</protein>
<evidence type="ECO:0000259" key="6">
    <source>
        <dbReference type="PROSITE" id="PS51194"/>
    </source>
</evidence>
<dbReference type="PANTHER" id="PTHR11274">
    <property type="entry name" value="RAD25/XP-B DNA REPAIR HELICASE"/>
    <property type="match status" value="1"/>
</dbReference>
<dbReference type="SUPFAM" id="SSF52540">
    <property type="entry name" value="P-loop containing nucleoside triphosphate hydrolases"/>
    <property type="match status" value="1"/>
</dbReference>
<proteinExistence type="predicted"/>
<dbReference type="SMART" id="SM00487">
    <property type="entry name" value="DEXDc"/>
    <property type="match status" value="1"/>
</dbReference>
<dbReference type="Pfam" id="PF04851">
    <property type="entry name" value="ResIII"/>
    <property type="match status" value="1"/>
</dbReference>
<keyword evidence="1" id="KW-0547">Nucleotide-binding</keyword>
<name>A0ABQ0B0U2_9FIRM</name>
<dbReference type="RefSeq" id="WP_390470605.1">
    <property type="nucleotide sequence ID" value="NZ_BAABXL010000001.1"/>
</dbReference>
<feature type="domain" description="Helicase ATP-binding" evidence="5">
    <location>
        <begin position="265"/>
        <end position="437"/>
    </location>
</feature>
<organism evidence="7 8">
    <name type="scientific">Enterocloster alcoholdehydrogenati</name>
    <dbReference type="NCBI Taxonomy" id="2547410"/>
    <lineage>
        <taxon>Bacteria</taxon>
        <taxon>Bacillati</taxon>
        <taxon>Bacillota</taxon>
        <taxon>Clostridia</taxon>
        <taxon>Lachnospirales</taxon>
        <taxon>Lachnospiraceae</taxon>
        <taxon>Enterocloster</taxon>
    </lineage>
</organism>
<evidence type="ECO:0000256" key="3">
    <source>
        <dbReference type="ARBA" id="ARBA00022806"/>
    </source>
</evidence>
<dbReference type="EMBL" id="BAABXL010000001">
    <property type="protein sequence ID" value="GAA6269872.1"/>
    <property type="molecule type" value="Genomic_DNA"/>
</dbReference>
<dbReference type="Proteomes" id="UP001600894">
    <property type="component" value="Unassembled WGS sequence"/>
</dbReference>
<evidence type="ECO:0000313" key="8">
    <source>
        <dbReference type="Proteomes" id="UP001600894"/>
    </source>
</evidence>
<evidence type="ECO:0000256" key="1">
    <source>
        <dbReference type="ARBA" id="ARBA00022741"/>
    </source>
</evidence>
<dbReference type="PANTHER" id="PTHR11274:SF0">
    <property type="entry name" value="GENERAL TRANSCRIPTION AND DNA REPAIR FACTOR IIH HELICASE SUBUNIT XPB"/>
    <property type="match status" value="1"/>
</dbReference>
<dbReference type="SMART" id="SM00490">
    <property type="entry name" value="HELICc"/>
    <property type="match status" value="1"/>
</dbReference>
<dbReference type="InterPro" id="IPR014001">
    <property type="entry name" value="Helicase_ATP-bd"/>
</dbReference>
<dbReference type="CDD" id="cd09179">
    <property type="entry name" value="PLDc_N_DEXD_a"/>
    <property type="match status" value="1"/>
</dbReference>
<dbReference type="Pfam" id="PF13091">
    <property type="entry name" value="PLDc_2"/>
    <property type="match status" value="1"/>
</dbReference>
<feature type="domain" description="Helicase C-terminal" evidence="6">
    <location>
        <begin position="517"/>
        <end position="675"/>
    </location>
</feature>
<gene>
    <name evidence="7" type="ORF">F130042H8_29320</name>
</gene>
<dbReference type="InterPro" id="IPR025202">
    <property type="entry name" value="PLD-like_dom"/>
</dbReference>
<evidence type="ECO:0000259" key="5">
    <source>
        <dbReference type="PROSITE" id="PS51192"/>
    </source>
</evidence>
<keyword evidence="8" id="KW-1185">Reference proteome</keyword>
<evidence type="ECO:0000256" key="4">
    <source>
        <dbReference type="ARBA" id="ARBA00022840"/>
    </source>
</evidence>
<dbReference type="InterPro" id="IPR001650">
    <property type="entry name" value="Helicase_C-like"/>
</dbReference>
<keyword evidence="4" id="KW-0067">ATP-binding</keyword>
<keyword evidence="3 7" id="KW-0347">Helicase</keyword>